<dbReference type="InterPro" id="IPR052380">
    <property type="entry name" value="Viral_DNA_packaging_terminase"/>
</dbReference>
<dbReference type="HOGENOM" id="CLU_042013_2_0_9"/>
<protein>
    <submittedName>
        <fullName evidence="1">PBSX family phage terminase, large subunit</fullName>
    </submittedName>
</protein>
<comment type="caution">
    <text evidence="1">The sequence shown here is derived from an EMBL/GenBank/DDBJ whole genome shotgun (WGS) entry which is preliminary data.</text>
</comment>
<dbReference type="PATRIC" id="fig|999411.4.peg.887"/>
<dbReference type="eggNOG" id="COG1783">
    <property type="taxonomic scope" value="Bacteria"/>
</dbReference>
<dbReference type="AlphaFoldDB" id="N9WFN6"/>
<keyword evidence="2" id="KW-1185">Reference proteome</keyword>
<dbReference type="Proteomes" id="UP000013097">
    <property type="component" value="Unassembled WGS sequence"/>
</dbReference>
<dbReference type="Pfam" id="PF03237">
    <property type="entry name" value="Terminase_6N"/>
    <property type="match status" value="1"/>
</dbReference>
<accession>N9WFN6</accession>
<dbReference type="PANTHER" id="PTHR39184">
    <property type="match status" value="1"/>
</dbReference>
<reference evidence="1 2" key="1">
    <citation type="submission" date="2013-01" db="EMBL/GenBank/DDBJ databases">
        <title>The Genome Sequence of Clostridium colicanis 209318.</title>
        <authorList>
            <consortium name="The Broad Institute Genome Sequencing Platform"/>
            <person name="Earl A."/>
            <person name="Ward D."/>
            <person name="Feldgarden M."/>
            <person name="Gevers D."/>
            <person name="Courvalin P."/>
            <person name="Lambert T."/>
            <person name="Walker B."/>
            <person name="Young S.K."/>
            <person name="Zeng Q."/>
            <person name="Gargeya S."/>
            <person name="Fitzgerald M."/>
            <person name="Haas B."/>
            <person name="Abouelleil A."/>
            <person name="Alvarado L."/>
            <person name="Arachchi H.M."/>
            <person name="Berlin A.M."/>
            <person name="Chapman S.B."/>
            <person name="Dewar J."/>
            <person name="Goldberg J."/>
            <person name="Griggs A."/>
            <person name="Gujja S."/>
            <person name="Hansen M."/>
            <person name="Howarth C."/>
            <person name="Imamovic A."/>
            <person name="Larimer J."/>
            <person name="McCowan C."/>
            <person name="Murphy C."/>
            <person name="Neiman D."/>
            <person name="Pearson M."/>
            <person name="Priest M."/>
            <person name="Roberts A."/>
            <person name="Saif S."/>
            <person name="Shea T."/>
            <person name="Sisk P."/>
            <person name="Sykes S."/>
            <person name="Wortman J."/>
            <person name="Nusbaum C."/>
            <person name="Birren B."/>
        </authorList>
    </citation>
    <scope>NUCLEOTIDE SEQUENCE [LARGE SCALE GENOMIC DNA]</scope>
    <source>
        <strain evidence="1 2">209318</strain>
    </source>
</reference>
<gene>
    <name evidence="1" type="ORF">HMPREF1092_00914</name>
</gene>
<evidence type="ECO:0000313" key="1">
    <source>
        <dbReference type="EMBL" id="ENZ01680.1"/>
    </source>
</evidence>
<organism evidence="1 2">
    <name type="scientific">Clostridium thermobutyricum</name>
    <dbReference type="NCBI Taxonomy" id="29372"/>
    <lineage>
        <taxon>Bacteria</taxon>
        <taxon>Bacillati</taxon>
        <taxon>Bacillota</taxon>
        <taxon>Clostridia</taxon>
        <taxon>Eubacteriales</taxon>
        <taxon>Clostridiaceae</taxon>
        <taxon>Clostridium</taxon>
    </lineage>
</organism>
<dbReference type="InterPro" id="IPR006437">
    <property type="entry name" value="Phage_terminase_lsu"/>
</dbReference>
<dbReference type="EMBL" id="AGYT01000008">
    <property type="protein sequence ID" value="ENZ01680.1"/>
    <property type="molecule type" value="Genomic_DNA"/>
</dbReference>
<dbReference type="Gene3D" id="3.40.50.300">
    <property type="entry name" value="P-loop containing nucleotide triphosphate hydrolases"/>
    <property type="match status" value="1"/>
</dbReference>
<dbReference type="RefSeq" id="WP_002597416.1">
    <property type="nucleotide sequence ID" value="NZ_KB850956.1"/>
</dbReference>
<dbReference type="PANTHER" id="PTHR39184:SF1">
    <property type="entry name" value="PBSX PHAGE TERMINASE LARGE SUBUNIT"/>
    <property type="match status" value="1"/>
</dbReference>
<name>N9WFN6_9CLOT</name>
<proteinExistence type="predicted"/>
<sequence>MMSKFTTKQQEVLDCIKNDMPKILVTYGAKRAGKTHVLSLAFLGFIAKHENDNKNFILGGVTYSTIWRNILEDWQKWLGIEIKLSKYNSFNLFGNNIYVLGGSKSNSWETARGFTAQGAFLNEATALDETFVKECISRCSEEGAVVYMDTNPENPMHYVKTDYIDKDGQRLKSGKLNIKAFHFTLDDNTKISEEYKESIKAATPQGVFYDRDIKGLWVSPEGVIYSSFRQNVHIIKREKIQDLELEDIWCGVDWGYEHKGSITVLGRDKNNNFFLLKEIVSQHKEIDWWVERAKEIKRHYKKEFGNIRFYCDSARPEHVARFQREGLKAFNANKKVLAGIEVVAKLLKVNRLFICEDCKETIKEFNLYVWNDKTGEPIKINDDCMDSLRYALYSYYILNQKIFGF</sequence>
<evidence type="ECO:0000313" key="2">
    <source>
        <dbReference type="Proteomes" id="UP000013097"/>
    </source>
</evidence>
<dbReference type="InterPro" id="IPR027417">
    <property type="entry name" value="P-loop_NTPase"/>
</dbReference>
<dbReference type="NCBIfam" id="TIGR01547">
    <property type="entry name" value="phage_term_2"/>
    <property type="match status" value="1"/>
</dbReference>
<dbReference type="Gene3D" id="3.30.420.280">
    <property type="match status" value="1"/>
</dbReference>